<proteinExistence type="predicted"/>
<dbReference type="STRING" id="9598.ENSPTRP00000016094"/>
<comment type="caution">
    <text evidence="2">The sequence shown here is derived from an EMBL/GenBank/DDBJ whole genome shotgun (WGS) entry which is preliminary data.</text>
</comment>
<dbReference type="Proteomes" id="UP000236370">
    <property type="component" value="Unassembled WGS sequence"/>
</dbReference>
<evidence type="ECO:0000313" key="2">
    <source>
        <dbReference type="EMBL" id="PNI20726.1"/>
    </source>
</evidence>
<feature type="non-terminal residue" evidence="2">
    <location>
        <position position="1"/>
    </location>
</feature>
<organism evidence="2 3">
    <name type="scientific">Pan troglodytes</name>
    <name type="common">Chimpanzee</name>
    <dbReference type="NCBI Taxonomy" id="9598"/>
    <lineage>
        <taxon>Eukaryota</taxon>
        <taxon>Metazoa</taxon>
        <taxon>Chordata</taxon>
        <taxon>Craniata</taxon>
        <taxon>Vertebrata</taxon>
        <taxon>Euteleostomi</taxon>
        <taxon>Mammalia</taxon>
        <taxon>Eutheria</taxon>
        <taxon>Euarchontoglires</taxon>
        <taxon>Primates</taxon>
        <taxon>Haplorrhini</taxon>
        <taxon>Catarrhini</taxon>
        <taxon>Hominidae</taxon>
        <taxon>Pan</taxon>
    </lineage>
</organism>
<evidence type="ECO:0000256" key="1">
    <source>
        <dbReference type="SAM" id="MobiDB-lite"/>
    </source>
</evidence>
<accession>A0A2J8JD93</accession>
<feature type="region of interest" description="Disordered" evidence="1">
    <location>
        <begin position="1"/>
        <end position="32"/>
    </location>
</feature>
<dbReference type="EMBL" id="NBAG03000473">
    <property type="protein sequence ID" value="PNI20726.1"/>
    <property type="molecule type" value="Genomic_DNA"/>
</dbReference>
<evidence type="ECO:0000313" key="3">
    <source>
        <dbReference type="Proteomes" id="UP000236370"/>
    </source>
</evidence>
<sequence>TLGRSKGRLRLPQIGSKNKLSSSKENLDASKENGAGQICELADALSRGHVLGGSQPELVTPQDHEVALANGFLYEHEACGNGYSNGQLGNHSEEDSTDDQREDTRIKPIYNLYAISELHPDEIDTDSAYILFYEQQGIDYAQFLPKTDGKKMADTSSMDEDFESDYKKYCVLQ</sequence>
<protein>
    <submittedName>
        <fullName evidence="2">USP32 isoform 15</fullName>
    </submittedName>
</protein>
<dbReference type="AlphaFoldDB" id="A0A2J8JD93"/>
<reference evidence="2 3" key="1">
    <citation type="submission" date="2017-12" db="EMBL/GenBank/DDBJ databases">
        <title>High-resolution comparative analysis of great ape genomes.</title>
        <authorList>
            <person name="Pollen A."/>
            <person name="Hastie A."/>
            <person name="Hormozdiari F."/>
            <person name="Dougherty M."/>
            <person name="Liu R."/>
            <person name="Chaisson M."/>
            <person name="Hoppe E."/>
            <person name="Hill C."/>
            <person name="Pang A."/>
            <person name="Hillier L."/>
            <person name="Baker C."/>
            <person name="Armstrong J."/>
            <person name="Shendure J."/>
            <person name="Paten B."/>
            <person name="Wilson R."/>
            <person name="Chao H."/>
            <person name="Schneider V."/>
            <person name="Ventura M."/>
            <person name="Kronenberg Z."/>
            <person name="Murali S."/>
            <person name="Gordon D."/>
            <person name="Cantsilieris S."/>
            <person name="Munson K."/>
            <person name="Nelson B."/>
            <person name="Raja A."/>
            <person name="Underwood J."/>
            <person name="Diekhans M."/>
            <person name="Fiddes I."/>
            <person name="Haussler D."/>
            <person name="Eichler E."/>
        </authorList>
    </citation>
    <scope>NUCLEOTIDE SEQUENCE [LARGE SCALE GENOMIC DNA]</scope>
    <source>
        <strain evidence="2">Yerkes chimp pedigree #C0471</strain>
    </source>
</reference>
<name>A0A2J8JD93_PANTR</name>
<gene>
    <name evidence="2" type="ORF">CK820_G0048521</name>
</gene>